<feature type="region of interest" description="Disordered" evidence="1">
    <location>
        <begin position="151"/>
        <end position="179"/>
    </location>
</feature>
<proteinExistence type="predicted"/>
<sequence>MSIYHKLAQARVKLQDKGLEKTGKNGFIKVKVYKTGKDGKTFTSDEPMPYFELGDFLPEVNKIFEELKMCSVVSFTEKLATLTIFDSESDGRIEFTSPMPTVPTLTKDGSPIASNNLMQSIGALQTYQRRYLYMAALEIVECDAIDSQDFKKAEDTPKQKSQGGSKQPAQQNTSSGQVKKSFDEMINERLNQCKSKKELTSLYDPLVKWVGEKHPDKVDEFNIIYNDKVLSFM</sequence>
<dbReference type="GO" id="GO:0003677">
    <property type="term" value="F:DNA binding"/>
    <property type="evidence" value="ECO:0007669"/>
    <property type="project" value="UniProtKB-KW"/>
</dbReference>
<protein>
    <submittedName>
        <fullName evidence="2">Single-stranded DNA-binding protein</fullName>
    </submittedName>
</protein>
<accession>A0A849CQM5</accession>
<gene>
    <name evidence="2" type="ORF">C2800_11600</name>
</gene>
<dbReference type="Pfam" id="PF04404">
    <property type="entry name" value="ERF"/>
    <property type="match status" value="1"/>
</dbReference>
<organism evidence="2 3">
    <name type="scientific">Pasteurella multocida</name>
    <dbReference type="NCBI Taxonomy" id="747"/>
    <lineage>
        <taxon>Bacteria</taxon>
        <taxon>Pseudomonadati</taxon>
        <taxon>Pseudomonadota</taxon>
        <taxon>Gammaproteobacteria</taxon>
        <taxon>Pasteurellales</taxon>
        <taxon>Pasteurellaceae</taxon>
        <taxon>Pasteurella</taxon>
    </lineage>
</organism>
<comment type="caution">
    <text evidence="2">The sequence shown here is derived from an EMBL/GenBank/DDBJ whole genome shotgun (WGS) entry which is preliminary data.</text>
</comment>
<dbReference type="InterPro" id="IPR007499">
    <property type="entry name" value="ERF_bacteria_virus"/>
</dbReference>
<dbReference type="RefSeq" id="WP_014390704.1">
    <property type="nucleotide sequence ID" value="NZ_CP090428.1"/>
</dbReference>
<evidence type="ECO:0000313" key="2">
    <source>
        <dbReference type="EMBL" id="NNI80049.1"/>
    </source>
</evidence>
<name>A0A849CQM5_PASMD</name>
<feature type="compositionally biased region" description="Polar residues" evidence="1">
    <location>
        <begin position="159"/>
        <end position="178"/>
    </location>
</feature>
<dbReference type="Proteomes" id="UP000540079">
    <property type="component" value="Unassembled WGS sequence"/>
</dbReference>
<keyword evidence="2" id="KW-0238">DNA-binding</keyword>
<evidence type="ECO:0000313" key="3">
    <source>
        <dbReference type="Proteomes" id="UP000540079"/>
    </source>
</evidence>
<reference evidence="2 3" key="1">
    <citation type="journal article" date="2018" name="Front. Microbiol.">
        <title>Genetic and Phylogenetic Characteristics of Pasteurella multocida Isolates From Different Host Species.</title>
        <authorList>
            <person name="Peng Z."/>
            <person name="Liang W."/>
            <person name="Wang F."/>
            <person name="Xu Z."/>
            <person name="Xie Z."/>
            <person name="Lian Z."/>
            <person name="Hua L."/>
            <person name="Zhou R."/>
            <person name="Chen H."/>
            <person name="Wu B."/>
        </authorList>
    </citation>
    <scope>NUCLEOTIDE SEQUENCE [LARGE SCALE GENOMIC DNA]</scope>
    <source>
        <strain evidence="2 3">HNA06</strain>
    </source>
</reference>
<dbReference type="AlphaFoldDB" id="A0A849CQM5"/>
<dbReference type="EMBL" id="PPVL01000021">
    <property type="protein sequence ID" value="NNI80049.1"/>
    <property type="molecule type" value="Genomic_DNA"/>
</dbReference>
<evidence type="ECO:0000256" key="1">
    <source>
        <dbReference type="SAM" id="MobiDB-lite"/>
    </source>
</evidence>